<evidence type="ECO:0000256" key="5">
    <source>
        <dbReference type="ARBA" id="ARBA00022475"/>
    </source>
</evidence>
<evidence type="ECO:0000313" key="12">
    <source>
        <dbReference type="Proteomes" id="UP000502297"/>
    </source>
</evidence>
<keyword evidence="4" id="KW-0813">Transport</keyword>
<accession>A0A6G8RZ11</accession>
<dbReference type="Proteomes" id="UP000502297">
    <property type="component" value="Chromosome"/>
</dbReference>
<dbReference type="EMBL" id="CP049801">
    <property type="protein sequence ID" value="QIO07104.1"/>
    <property type="molecule type" value="Genomic_DNA"/>
</dbReference>
<keyword evidence="9" id="KW-0472">Membrane</keyword>
<keyword evidence="6" id="KW-0997">Cell inner membrane</keyword>
<evidence type="ECO:0000256" key="3">
    <source>
        <dbReference type="ARBA" id="ARBA00021563"/>
    </source>
</evidence>
<evidence type="ECO:0000313" key="11">
    <source>
        <dbReference type="EMBL" id="QIO07104.1"/>
    </source>
</evidence>
<dbReference type="Pfam" id="PF01203">
    <property type="entry name" value="T2SSN"/>
    <property type="match status" value="1"/>
</dbReference>
<dbReference type="KEGG" id="asha:G8E00_14765"/>
<dbReference type="GO" id="GO:0015628">
    <property type="term" value="P:protein secretion by the type II secretion system"/>
    <property type="evidence" value="ECO:0007669"/>
    <property type="project" value="InterPro"/>
</dbReference>
<reference evidence="11 12" key="1">
    <citation type="submission" date="2020-03" db="EMBL/GenBank/DDBJ databases">
        <authorList>
            <person name="Zhu W."/>
        </authorList>
    </citation>
    <scope>NUCLEOTIDE SEQUENCE [LARGE SCALE GENOMIC DNA]</scope>
    <source>
        <strain evidence="11 12">323-1</strain>
    </source>
</reference>
<protein>
    <recommendedName>
        <fullName evidence="3">Type II secretion system protein N</fullName>
    </recommendedName>
    <alternativeName>
        <fullName evidence="10">General secretion pathway protein N</fullName>
    </alternativeName>
</protein>
<evidence type="ECO:0000256" key="10">
    <source>
        <dbReference type="ARBA" id="ARBA00030772"/>
    </source>
</evidence>
<evidence type="ECO:0000256" key="8">
    <source>
        <dbReference type="ARBA" id="ARBA00022927"/>
    </source>
</evidence>
<evidence type="ECO:0000256" key="7">
    <source>
        <dbReference type="ARBA" id="ARBA00022692"/>
    </source>
</evidence>
<sequence>MNVKSKQMMWWGGAIVALLVFIVLQIPASWLISKFYKNNQILKNVSGNIWQGQADWQQGNLRGSVTWKTRPLDLLLLRIGAHLDINSGKTQLNGIAGYSLGKKIIIKDIQGQIAPESLRSVVSWQWPTNNIQVSNTSFSLHREKGFSDASGEIRWAGGPLIYEFSQRQERMDIPQLDGNISDDNGKLLIALTDQRGQKMANLSLESNMMLDVQLTQRLLQNVASYTGKAGLDTYVVSSRQPLMRGGF</sequence>
<keyword evidence="5" id="KW-1003">Cell membrane</keyword>
<organism evidence="11 12">
    <name type="scientific">Acinetobacter shaoyimingii</name>
    <dbReference type="NCBI Taxonomy" id="2715164"/>
    <lineage>
        <taxon>Bacteria</taxon>
        <taxon>Pseudomonadati</taxon>
        <taxon>Pseudomonadota</taxon>
        <taxon>Gammaproteobacteria</taxon>
        <taxon>Moraxellales</taxon>
        <taxon>Moraxellaceae</taxon>
        <taxon>Acinetobacter</taxon>
    </lineage>
</organism>
<keyword evidence="12" id="KW-1185">Reference proteome</keyword>
<evidence type="ECO:0000256" key="1">
    <source>
        <dbReference type="ARBA" id="ARBA00004533"/>
    </source>
</evidence>
<proteinExistence type="inferred from homology"/>
<keyword evidence="8" id="KW-0653">Protein transport</keyword>
<evidence type="ECO:0000256" key="6">
    <source>
        <dbReference type="ARBA" id="ARBA00022519"/>
    </source>
</evidence>
<dbReference type="AlphaFoldDB" id="A0A6G8RZ11"/>
<dbReference type="GO" id="GO:0005886">
    <property type="term" value="C:plasma membrane"/>
    <property type="evidence" value="ECO:0007669"/>
    <property type="project" value="UniProtKB-SubCell"/>
</dbReference>
<comment type="similarity">
    <text evidence="2">Belongs to the GSP N family.</text>
</comment>
<dbReference type="GO" id="GO:0015627">
    <property type="term" value="C:type II protein secretion system complex"/>
    <property type="evidence" value="ECO:0007669"/>
    <property type="project" value="InterPro"/>
</dbReference>
<evidence type="ECO:0000256" key="9">
    <source>
        <dbReference type="ARBA" id="ARBA00023136"/>
    </source>
</evidence>
<dbReference type="InterPro" id="IPR022792">
    <property type="entry name" value="T2SS_protein-GspN"/>
</dbReference>
<comment type="subcellular location">
    <subcellularLocation>
        <location evidence="1">Cell inner membrane</location>
    </subcellularLocation>
</comment>
<keyword evidence="7" id="KW-0812">Transmembrane</keyword>
<evidence type="ECO:0000256" key="2">
    <source>
        <dbReference type="ARBA" id="ARBA00007208"/>
    </source>
</evidence>
<evidence type="ECO:0000256" key="4">
    <source>
        <dbReference type="ARBA" id="ARBA00022448"/>
    </source>
</evidence>
<name>A0A6G8RZ11_9GAMM</name>
<gene>
    <name evidence="11" type="ORF">G8E00_14765</name>
</gene>
<dbReference type="RefSeq" id="WP_166225823.1">
    <property type="nucleotide sequence ID" value="NZ_CP049801.1"/>
</dbReference>